<dbReference type="Gene3D" id="1.10.10.60">
    <property type="entry name" value="Homeodomain-like"/>
    <property type="match status" value="2"/>
</dbReference>
<evidence type="ECO:0000256" key="3">
    <source>
        <dbReference type="ARBA" id="ARBA00022553"/>
    </source>
</evidence>
<dbReference type="CDD" id="cd17536">
    <property type="entry name" value="REC_YesN-like"/>
    <property type="match status" value="1"/>
</dbReference>
<keyword evidence="12" id="KW-1185">Reference proteome</keyword>
<dbReference type="InterPro" id="IPR018060">
    <property type="entry name" value="HTH_AraC"/>
</dbReference>
<dbReference type="Gene3D" id="3.40.50.2300">
    <property type="match status" value="1"/>
</dbReference>
<dbReference type="Pfam" id="PF00072">
    <property type="entry name" value="Response_reg"/>
    <property type="match status" value="1"/>
</dbReference>
<reference evidence="11 12" key="1">
    <citation type="submission" date="2016-05" db="EMBL/GenBank/DDBJ databases">
        <title>Paenibacillus sp. 1ZS3-15 nov., isolated from the rhizosphere soil.</title>
        <authorList>
            <person name="Zhang X.X."/>
            <person name="Zhang J."/>
        </authorList>
    </citation>
    <scope>NUCLEOTIDE SEQUENCE [LARGE SCALE GENOMIC DNA]</scope>
    <source>
        <strain evidence="11 12">1ZS3-15</strain>
    </source>
</reference>
<keyword evidence="5" id="KW-0805">Transcription regulation</keyword>
<dbReference type="AlphaFoldDB" id="A0A198A3M0"/>
<evidence type="ECO:0000256" key="1">
    <source>
        <dbReference type="ARBA" id="ARBA00004496"/>
    </source>
</evidence>
<keyword evidence="6 11" id="KW-0238">DNA-binding</keyword>
<feature type="modified residue" description="4-aspartylphosphate" evidence="8">
    <location>
        <position position="54"/>
    </location>
</feature>
<dbReference type="InterPro" id="IPR011006">
    <property type="entry name" value="CheY-like_superfamily"/>
</dbReference>
<evidence type="ECO:0000256" key="2">
    <source>
        <dbReference type="ARBA" id="ARBA00022490"/>
    </source>
</evidence>
<gene>
    <name evidence="11" type="ORF">A8708_05740</name>
</gene>
<dbReference type="SUPFAM" id="SSF46689">
    <property type="entry name" value="Homeodomain-like"/>
    <property type="match status" value="2"/>
</dbReference>
<organism evidence="11 12">
    <name type="scientific">Paenibacillus oryzisoli</name>
    <dbReference type="NCBI Taxonomy" id="1850517"/>
    <lineage>
        <taxon>Bacteria</taxon>
        <taxon>Bacillati</taxon>
        <taxon>Bacillota</taxon>
        <taxon>Bacilli</taxon>
        <taxon>Bacillales</taxon>
        <taxon>Paenibacillaceae</taxon>
        <taxon>Paenibacillus</taxon>
    </lineage>
</organism>
<dbReference type="InterPro" id="IPR001789">
    <property type="entry name" value="Sig_transdc_resp-reg_receiver"/>
</dbReference>
<dbReference type="PRINTS" id="PR00032">
    <property type="entry name" value="HTHARAC"/>
</dbReference>
<feature type="domain" description="HTH araC/xylS-type" evidence="9">
    <location>
        <begin position="236"/>
        <end position="334"/>
    </location>
</feature>
<dbReference type="PANTHER" id="PTHR42713:SF3">
    <property type="entry name" value="TRANSCRIPTIONAL REGULATORY PROTEIN HPTR"/>
    <property type="match status" value="1"/>
</dbReference>
<accession>A0A198A3M0</accession>
<dbReference type="PROSITE" id="PS01124">
    <property type="entry name" value="HTH_ARAC_FAMILY_2"/>
    <property type="match status" value="1"/>
</dbReference>
<evidence type="ECO:0000256" key="8">
    <source>
        <dbReference type="PROSITE-ProRule" id="PRU00169"/>
    </source>
</evidence>
<dbReference type="SMART" id="SM00342">
    <property type="entry name" value="HTH_ARAC"/>
    <property type="match status" value="1"/>
</dbReference>
<dbReference type="OrthoDB" id="9788446at2"/>
<evidence type="ECO:0000256" key="7">
    <source>
        <dbReference type="ARBA" id="ARBA00023163"/>
    </source>
</evidence>
<comment type="subcellular location">
    <subcellularLocation>
        <location evidence="1">Cytoplasm</location>
    </subcellularLocation>
</comment>
<dbReference type="GO" id="GO:0043565">
    <property type="term" value="F:sequence-specific DNA binding"/>
    <property type="evidence" value="ECO:0007669"/>
    <property type="project" value="InterPro"/>
</dbReference>
<dbReference type="SMART" id="SM00448">
    <property type="entry name" value="REC"/>
    <property type="match status" value="1"/>
</dbReference>
<keyword evidence="2" id="KW-0963">Cytoplasm</keyword>
<evidence type="ECO:0000256" key="6">
    <source>
        <dbReference type="ARBA" id="ARBA00023125"/>
    </source>
</evidence>
<evidence type="ECO:0000259" key="9">
    <source>
        <dbReference type="PROSITE" id="PS01124"/>
    </source>
</evidence>
<evidence type="ECO:0000256" key="4">
    <source>
        <dbReference type="ARBA" id="ARBA00023012"/>
    </source>
</evidence>
<dbReference type="InterPro" id="IPR020449">
    <property type="entry name" value="Tscrpt_reg_AraC-type_HTH"/>
</dbReference>
<dbReference type="PROSITE" id="PS50110">
    <property type="entry name" value="RESPONSE_REGULATORY"/>
    <property type="match status" value="1"/>
</dbReference>
<dbReference type="GO" id="GO:0005737">
    <property type="term" value="C:cytoplasm"/>
    <property type="evidence" value="ECO:0007669"/>
    <property type="project" value="UniProtKB-SubCell"/>
</dbReference>
<evidence type="ECO:0000259" key="10">
    <source>
        <dbReference type="PROSITE" id="PS50110"/>
    </source>
</evidence>
<dbReference type="Proteomes" id="UP000078454">
    <property type="component" value="Unassembled WGS sequence"/>
</dbReference>
<keyword evidence="4" id="KW-0902">Two-component regulatory system</keyword>
<dbReference type="RefSeq" id="WP_068667693.1">
    <property type="nucleotide sequence ID" value="NZ_LYPB01000077.1"/>
</dbReference>
<evidence type="ECO:0000256" key="5">
    <source>
        <dbReference type="ARBA" id="ARBA00023015"/>
    </source>
</evidence>
<dbReference type="Pfam" id="PF12833">
    <property type="entry name" value="HTH_18"/>
    <property type="match status" value="1"/>
</dbReference>
<keyword evidence="3 8" id="KW-0597">Phosphoprotein</keyword>
<dbReference type="InterPro" id="IPR009057">
    <property type="entry name" value="Homeodomain-like_sf"/>
</dbReference>
<comment type="caution">
    <text evidence="11">The sequence shown here is derived from an EMBL/GenBank/DDBJ whole genome shotgun (WGS) entry which is preliminary data.</text>
</comment>
<sequence>MKVLIVDDEPIIRSGMMKMVQQYTQPFQTIETANNGLEAIDRFSQFEPDLLITDIRMPKMDGLELCRILHTSHPNLLKIVISGYNDFEYAQKCLSYGVKHYLLKPVTPPDLHDIFDQILKLHAQSCLSISKYVAWIERIKGSVWSLQMDEMSRLLAEWRESCSLLTINQIKHLLDEVLHLLDNYFQEKKQFNMPGLQEPLSAATREDLYILFECRMRALMKELQCSRQGNYKDPMEEAKVYIDTRLSVEVTLAEVADLIGISPSYFSTLFRKMTGETFVSYRMNKRMEKARDLLSIPHKRTFDIAIEVGYEDYPHFTKTFKKIYGVSPSEYRSSMGIK</sequence>
<proteinExistence type="predicted"/>
<keyword evidence="7" id="KW-0804">Transcription</keyword>
<name>A0A198A3M0_9BACL</name>
<dbReference type="GO" id="GO:0000160">
    <property type="term" value="P:phosphorelay signal transduction system"/>
    <property type="evidence" value="ECO:0007669"/>
    <property type="project" value="UniProtKB-KW"/>
</dbReference>
<evidence type="ECO:0000313" key="11">
    <source>
        <dbReference type="EMBL" id="OAS16079.1"/>
    </source>
</evidence>
<dbReference type="GO" id="GO:0003700">
    <property type="term" value="F:DNA-binding transcription factor activity"/>
    <property type="evidence" value="ECO:0007669"/>
    <property type="project" value="InterPro"/>
</dbReference>
<dbReference type="EMBL" id="LYPB01000077">
    <property type="protein sequence ID" value="OAS16079.1"/>
    <property type="molecule type" value="Genomic_DNA"/>
</dbReference>
<protein>
    <submittedName>
        <fullName evidence="11">DNA-binding response regulator</fullName>
    </submittedName>
</protein>
<evidence type="ECO:0000313" key="12">
    <source>
        <dbReference type="Proteomes" id="UP000078454"/>
    </source>
</evidence>
<dbReference type="PANTHER" id="PTHR42713">
    <property type="entry name" value="HISTIDINE KINASE-RELATED"/>
    <property type="match status" value="1"/>
</dbReference>
<dbReference type="InterPro" id="IPR051552">
    <property type="entry name" value="HptR"/>
</dbReference>
<feature type="domain" description="Response regulatory" evidence="10">
    <location>
        <begin position="2"/>
        <end position="119"/>
    </location>
</feature>
<dbReference type="SUPFAM" id="SSF52172">
    <property type="entry name" value="CheY-like"/>
    <property type="match status" value="1"/>
</dbReference>
<dbReference type="STRING" id="1850517.A8708_05740"/>